<evidence type="ECO:0000259" key="4">
    <source>
        <dbReference type="Pfam" id="PF01425"/>
    </source>
</evidence>
<dbReference type="InterPro" id="IPR000120">
    <property type="entry name" value="Amidase"/>
</dbReference>
<comment type="similarity">
    <text evidence="2">Belongs to the amidase family.</text>
</comment>
<dbReference type="Proteomes" id="UP000186143">
    <property type="component" value="Unassembled WGS sequence"/>
</dbReference>
<dbReference type="InterPro" id="IPR023631">
    <property type="entry name" value="Amidase_dom"/>
</dbReference>
<dbReference type="InterPro" id="IPR036928">
    <property type="entry name" value="AS_sf"/>
</dbReference>
<protein>
    <recommendedName>
        <fullName evidence="3">Indoleacetamide hydrolase</fullName>
    </recommendedName>
</protein>
<dbReference type="InterPro" id="IPR020556">
    <property type="entry name" value="Amidase_CS"/>
</dbReference>
<dbReference type="GO" id="GO:0003824">
    <property type="term" value="F:catalytic activity"/>
    <property type="evidence" value="ECO:0007669"/>
    <property type="project" value="InterPro"/>
</dbReference>
<dbReference type="STRING" id="1672749.BJF92_08240"/>
<sequence>MIADATALADAIKAGRFSATAAMQAALAAAEAEADLGALTHVDSRLGLAEAARIDAMFAEGGAAAAELAARPFAGVPTLAKDLGGPFVGLPVKAGSALFAARDPDMPLEGAADRSTPDSDLAARFRAAGFCLFGLTTSPEFGLSLSSEPAIGPACRNPLAPTLSAGGSSGGAAAAVAAGIVAIAHATDAGGSIRVPAAACGLVGLKPGRGLMPGGPDFGNHLGGIAAELVVSRSVRDTAASLTALAGAARGPFPPAAAPSIFPTLPQRLRIGLVTDLGADCPVEPARQAAVEAAARSLEADGHLVRRIDKNALAALAATSRRVFETIVCVNLAALFDRLALDEGRVEPISRAAIARGRSLTGAGLWQDLNAMVLVSRDLWALFDDVDLMLTPMLSRAPLPLGAMPTDHADLDLHFSRMACFAPLATLANIAGCPALTLPFGADEDGLPLPLQLLAPMGGEGLLLAAAARLEAEGRWRHRFPIATPLPASPGAREDLSA</sequence>
<name>A0A1Q9AK41_9HYPH</name>
<evidence type="ECO:0000256" key="3">
    <source>
        <dbReference type="ARBA" id="ARBA00021874"/>
    </source>
</evidence>
<dbReference type="Pfam" id="PF01425">
    <property type="entry name" value="Amidase"/>
    <property type="match status" value="1"/>
</dbReference>
<gene>
    <name evidence="5" type="ORF">BJF92_08240</name>
</gene>
<dbReference type="PROSITE" id="PS00571">
    <property type="entry name" value="AMIDASES"/>
    <property type="match status" value="1"/>
</dbReference>
<dbReference type="SUPFAM" id="SSF75304">
    <property type="entry name" value="Amidase signature (AS) enzymes"/>
    <property type="match status" value="1"/>
</dbReference>
<dbReference type="PANTHER" id="PTHR11895:SF7">
    <property type="entry name" value="GLUTAMYL-TRNA(GLN) AMIDOTRANSFERASE SUBUNIT A, MITOCHONDRIAL"/>
    <property type="match status" value="1"/>
</dbReference>
<dbReference type="RefSeq" id="WP_075634651.1">
    <property type="nucleotide sequence ID" value="NZ_MKIO01000027.1"/>
</dbReference>
<comment type="function">
    <text evidence="1">Hydrolyzes indole-3-acetamide (IAM) into indole-3-acetic acid (IAA).</text>
</comment>
<proteinExistence type="inferred from homology"/>
<dbReference type="Gene3D" id="3.90.1300.10">
    <property type="entry name" value="Amidase signature (AS) domain"/>
    <property type="match status" value="1"/>
</dbReference>
<evidence type="ECO:0000313" key="5">
    <source>
        <dbReference type="EMBL" id="OLP55651.1"/>
    </source>
</evidence>
<dbReference type="AlphaFoldDB" id="A0A1Q9AK41"/>
<evidence type="ECO:0000256" key="1">
    <source>
        <dbReference type="ARBA" id="ARBA00003871"/>
    </source>
</evidence>
<evidence type="ECO:0000313" key="6">
    <source>
        <dbReference type="Proteomes" id="UP000186143"/>
    </source>
</evidence>
<dbReference type="PANTHER" id="PTHR11895">
    <property type="entry name" value="TRANSAMIDASE"/>
    <property type="match status" value="1"/>
</dbReference>
<dbReference type="EMBL" id="MKIO01000027">
    <property type="protein sequence ID" value="OLP55651.1"/>
    <property type="molecule type" value="Genomic_DNA"/>
</dbReference>
<comment type="caution">
    <text evidence="5">The sequence shown here is derived from an EMBL/GenBank/DDBJ whole genome shotgun (WGS) entry which is preliminary data.</text>
</comment>
<accession>A0A1Q9AK41</accession>
<organism evidence="5 6">
    <name type="scientific">Xaviernesmea rhizosphaerae</name>
    <dbReference type="NCBI Taxonomy" id="1672749"/>
    <lineage>
        <taxon>Bacteria</taxon>
        <taxon>Pseudomonadati</taxon>
        <taxon>Pseudomonadota</taxon>
        <taxon>Alphaproteobacteria</taxon>
        <taxon>Hyphomicrobiales</taxon>
        <taxon>Rhizobiaceae</taxon>
        <taxon>Rhizobium/Agrobacterium group</taxon>
        <taxon>Xaviernesmea</taxon>
    </lineage>
</organism>
<evidence type="ECO:0000256" key="2">
    <source>
        <dbReference type="ARBA" id="ARBA00009199"/>
    </source>
</evidence>
<reference evidence="5 6" key="1">
    <citation type="submission" date="2016-09" db="EMBL/GenBank/DDBJ databases">
        <title>Rhizobium sp. nov., a novel species isolated from the rice rhizosphere.</title>
        <authorList>
            <person name="Zhao J."/>
            <person name="Zhang X."/>
        </authorList>
    </citation>
    <scope>NUCLEOTIDE SEQUENCE [LARGE SCALE GENOMIC DNA]</scope>
    <source>
        <strain evidence="5 6">MH17</strain>
    </source>
</reference>
<dbReference type="OrthoDB" id="9777859at2"/>
<feature type="domain" description="Amidase" evidence="4">
    <location>
        <begin position="24"/>
        <end position="464"/>
    </location>
</feature>